<evidence type="ECO:0000256" key="1">
    <source>
        <dbReference type="SAM" id="MobiDB-lite"/>
    </source>
</evidence>
<reference evidence="2 3" key="1">
    <citation type="submission" date="2019-02" db="EMBL/GenBank/DDBJ databases">
        <title>Genomic Encyclopedia of Type Strains, Phase IV (KMG-IV): sequencing the most valuable type-strain genomes for metagenomic binning, comparative biology and taxonomic classification.</title>
        <authorList>
            <person name="Goeker M."/>
        </authorList>
    </citation>
    <scope>NUCLEOTIDE SEQUENCE [LARGE SCALE GENOMIC DNA]</scope>
    <source>
        <strain evidence="2 3">DSM 23814</strain>
    </source>
</reference>
<feature type="compositionally biased region" description="Basic residues" evidence="1">
    <location>
        <begin position="1"/>
        <end position="17"/>
    </location>
</feature>
<dbReference type="Proteomes" id="UP000293398">
    <property type="component" value="Unassembled WGS sequence"/>
</dbReference>
<keyword evidence="3" id="KW-1185">Reference proteome</keyword>
<proteinExistence type="predicted"/>
<organism evidence="2 3">
    <name type="scientific">Advenella incenata</name>
    <dbReference type="NCBI Taxonomy" id="267800"/>
    <lineage>
        <taxon>Bacteria</taxon>
        <taxon>Pseudomonadati</taxon>
        <taxon>Pseudomonadota</taxon>
        <taxon>Betaproteobacteria</taxon>
        <taxon>Burkholderiales</taxon>
        <taxon>Alcaligenaceae</taxon>
    </lineage>
</organism>
<dbReference type="AlphaFoldDB" id="A0A4Q7V5B5"/>
<evidence type="ECO:0000313" key="3">
    <source>
        <dbReference type="Proteomes" id="UP000293398"/>
    </source>
</evidence>
<comment type="caution">
    <text evidence="2">The sequence shown here is derived from an EMBL/GenBank/DDBJ whole genome shotgun (WGS) entry which is preliminary data.</text>
</comment>
<evidence type="ECO:0000313" key="2">
    <source>
        <dbReference type="EMBL" id="RZT91726.1"/>
    </source>
</evidence>
<feature type="region of interest" description="Disordered" evidence="1">
    <location>
        <begin position="1"/>
        <end position="29"/>
    </location>
</feature>
<gene>
    <name evidence="2" type="ORF">EV681_4486</name>
</gene>
<name>A0A4Q7V5B5_9BURK</name>
<protein>
    <submittedName>
        <fullName evidence="2">Uncharacterized protein</fullName>
    </submittedName>
</protein>
<sequence length="64" mass="7520">MAQKPKNKSKKRGRNATRKSNVIEREPNNTTNSVFRRLEMFIALMRVLNIFKSLWDGLKDQILS</sequence>
<dbReference type="EMBL" id="SHKO01000005">
    <property type="protein sequence ID" value="RZT91726.1"/>
    <property type="molecule type" value="Genomic_DNA"/>
</dbReference>
<accession>A0A4Q7V5B5</accession>